<sequence length="221" mass="24656">MLNCSIAQLFPNTTLLCHCVQYLLPLQRWTEGYIHGRQLCRANRIKLVEFGMTKYKYNRISIPHGPAVQTRGGRLLPLADVCALAGFGSMLTATFLPLPHRQPVDAVFNSWTAAGPPPGHLHEDACMADMQRGSYQTPRMELLQVRRGECQPPTLGTLNTTLETPAAKCWQARNLHFFHSRLAPPSRIITAVATFSSSRARCVLRACSLLIRPPLLWGRPS</sequence>
<reference evidence="1" key="1">
    <citation type="journal article" date="2020" name="Stud. Mycol.">
        <title>101 Dothideomycetes genomes: a test case for predicting lifestyles and emergence of pathogens.</title>
        <authorList>
            <person name="Haridas S."/>
            <person name="Albert R."/>
            <person name="Binder M."/>
            <person name="Bloem J."/>
            <person name="Labutti K."/>
            <person name="Salamov A."/>
            <person name="Andreopoulos B."/>
            <person name="Baker S."/>
            <person name="Barry K."/>
            <person name="Bills G."/>
            <person name="Bluhm B."/>
            <person name="Cannon C."/>
            <person name="Castanera R."/>
            <person name="Culley D."/>
            <person name="Daum C."/>
            <person name="Ezra D."/>
            <person name="Gonzalez J."/>
            <person name="Henrissat B."/>
            <person name="Kuo A."/>
            <person name="Liang C."/>
            <person name="Lipzen A."/>
            <person name="Lutzoni F."/>
            <person name="Magnuson J."/>
            <person name="Mondo S."/>
            <person name="Nolan M."/>
            <person name="Ohm R."/>
            <person name="Pangilinan J."/>
            <person name="Park H.-J."/>
            <person name="Ramirez L."/>
            <person name="Alfaro M."/>
            <person name="Sun H."/>
            <person name="Tritt A."/>
            <person name="Yoshinaga Y."/>
            <person name="Zwiers L.-H."/>
            <person name="Turgeon B."/>
            <person name="Goodwin S."/>
            <person name="Spatafora J."/>
            <person name="Crous P."/>
            <person name="Grigoriev I."/>
        </authorList>
    </citation>
    <scope>NUCLEOTIDE SEQUENCE</scope>
    <source>
        <strain evidence="1">CBS 109.77</strain>
    </source>
</reference>
<dbReference type="AlphaFoldDB" id="A0A6A6XV06"/>
<organism evidence="1 2">
    <name type="scientific">Melanomma pulvis-pyrius CBS 109.77</name>
    <dbReference type="NCBI Taxonomy" id="1314802"/>
    <lineage>
        <taxon>Eukaryota</taxon>
        <taxon>Fungi</taxon>
        <taxon>Dikarya</taxon>
        <taxon>Ascomycota</taxon>
        <taxon>Pezizomycotina</taxon>
        <taxon>Dothideomycetes</taxon>
        <taxon>Pleosporomycetidae</taxon>
        <taxon>Pleosporales</taxon>
        <taxon>Melanommataceae</taxon>
        <taxon>Melanomma</taxon>
    </lineage>
</organism>
<proteinExistence type="predicted"/>
<gene>
    <name evidence="1" type="ORF">K505DRAFT_7598</name>
</gene>
<dbReference type="EMBL" id="MU001748">
    <property type="protein sequence ID" value="KAF2800401.1"/>
    <property type="molecule type" value="Genomic_DNA"/>
</dbReference>
<accession>A0A6A6XV06</accession>
<keyword evidence="2" id="KW-1185">Reference proteome</keyword>
<dbReference type="Proteomes" id="UP000799757">
    <property type="component" value="Unassembled WGS sequence"/>
</dbReference>
<protein>
    <submittedName>
        <fullName evidence="1">Uncharacterized protein</fullName>
    </submittedName>
</protein>
<evidence type="ECO:0000313" key="2">
    <source>
        <dbReference type="Proteomes" id="UP000799757"/>
    </source>
</evidence>
<evidence type="ECO:0000313" key="1">
    <source>
        <dbReference type="EMBL" id="KAF2800401.1"/>
    </source>
</evidence>
<name>A0A6A6XV06_9PLEO</name>